<dbReference type="Proteomes" id="UP000305675">
    <property type="component" value="Unassembled WGS sequence"/>
</dbReference>
<feature type="transmembrane region" description="Helical" evidence="6">
    <location>
        <begin position="72"/>
        <end position="92"/>
    </location>
</feature>
<dbReference type="RefSeq" id="WP_136863913.1">
    <property type="nucleotide sequence ID" value="NZ_SWCJ01000010.1"/>
</dbReference>
<reference evidence="7 8" key="1">
    <citation type="submission" date="2019-04" db="EMBL/GenBank/DDBJ databases">
        <authorList>
            <person name="Hwang J.C."/>
        </authorList>
    </citation>
    <scope>NUCLEOTIDE SEQUENCE [LARGE SCALE GENOMIC DNA]</scope>
    <source>
        <strain evidence="7 8">IMCC35002</strain>
    </source>
</reference>
<dbReference type="PIRSF" id="PIRSF006324">
    <property type="entry name" value="LeuE"/>
    <property type="match status" value="1"/>
</dbReference>
<evidence type="ECO:0000256" key="5">
    <source>
        <dbReference type="ARBA" id="ARBA00023136"/>
    </source>
</evidence>
<evidence type="ECO:0000256" key="6">
    <source>
        <dbReference type="SAM" id="Phobius"/>
    </source>
</evidence>
<comment type="subcellular location">
    <subcellularLocation>
        <location evidence="1">Cell membrane</location>
        <topology evidence="1">Multi-pass membrane protein</topology>
    </subcellularLocation>
</comment>
<gene>
    <name evidence="7" type="ORF">FCL42_13320</name>
</gene>
<dbReference type="PANTHER" id="PTHR30086">
    <property type="entry name" value="ARGININE EXPORTER PROTEIN ARGO"/>
    <property type="match status" value="1"/>
</dbReference>
<evidence type="ECO:0000256" key="3">
    <source>
        <dbReference type="ARBA" id="ARBA00022692"/>
    </source>
</evidence>
<dbReference type="EMBL" id="SWCJ01000010">
    <property type="protein sequence ID" value="TKB53931.1"/>
    <property type="molecule type" value="Genomic_DNA"/>
</dbReference>
<dbReference type="GO" id="GO:0042970">
    <property type="term" value="F:homoserine transmembrane transporter activity"/>
    <property type="evidence" value="ECO:0007669"/>
    <property type="project" value="TreeGrafter"/>
</dbReference>
<dbReference type="OrthoDB" id="9804822at2"/>
<dbReference type="InterPro" id="IPR001123">
    <property type="entry name" value="LeuE-type"/>
</dbReference>
<feature type="transmembrane region" description="Helical" evidence="6">
    <location>
        <begin position="6"/>
        <end position="29"/>
    </location>
</feature>
<feature type="transmembrane region" description="Helical" evidence="6">
    <location>
        <begin position="41"/>
        <end position="66"/>
    </location>
</feature>
<evidence type="ECO:0000313" key="7">
    <source>
        <dbReference type="EMBL" id="TKB53931.1"/>
    </source>
</evidence>
<keyword evidence="3 6" id="KW-0812">Transmembrane</keyword>
<dbReference type="AlphaFoldDB" id="A0A4U1BQX5"/>
<feature type="transmembrane region" description="Helical" evidence="6">
    <location>
        <begin position="150"/>
        <end position="172"/>
    </location>
</feature>
<evidence type="ECO:0000313" key="8">
    <source>
        <dbReference type="Proteomes" id="UP000305675"/>
    </source>
</evidence>
<comment type="caution">
    <text evidence="7">The sequence shown here is derived from an EMBL/GenBank/DDBJ whole genome shotgun (WGS) entry which is preliminary data.</text>
</comment>
<dbReference type="PANTHER" id="PTHR30086:SF5">
    <property type="entry name" value="HOMOGENTISATE EXPORT PROTEIN"/>
    <property type="match status" value="1"/>
</dbReference>
<name>A0A4U1BQX5_9GAMM</name>
<keyword evidence="4 6" id="KW-1133">Transmembrane helix</keyword>
<feature type="transmembrane region" description="Helical" evidence="6">
    <location>
        <begin position="184"/>
        <end position="202"/>
    </location>
</feature>
<keyword evidence="8" id="KW-1185">Reference proteome</keyword>
<evidence type="ECO:0000256" key="2">
    <source>
        <dbReference type="ARBA" id="ARBA00022475"/>
    </source>
</evidence>
<accession>A0A4U1BQX5</accession>
<evidence type="ECO:0000256" key="1">
    <source>
        <dbReference type="ARBA" id="ARBA00004651"/>
    </source>
</evidence>
<organism evidence="7 8">
    <name type="scientific">Ferrimonas aestuarii</name>
    <dbReference type="NCBI Taxonomy" id="2569539"/>
    <lineage>
        <taxon>Bacteria</taxon>
        <taxon>Pseudomonadati</taxon>
        <taxon>Pseudomonadota</taxon>
        <taxon>Gammaproteobacteria</taxon>
        <taxon>Alteromonadales</taxon>
        <taxon>Ferrimonadaceae</taxon>
        <taxon>Ferrimonas</taxon>
    </lineage>
</organism>
<keyword evidence="2" id="KW-1003">Cell membrane</keyword>
<protein>
    <submittedName>
        <fullName evidence="7">LysE family translocator</fullName>
    </submittedName>
</protein>
<dbReference type="Pfam" id="PF01810">
    <property type="entry name" value="LysE"/>
    <property type="match status" value="1"/>
</dbReference>
<dbReference type="GO" id="GO:0005886">
    <property type="term" value="C:plasma membrane"/>
    <property type="evidence" value="ECO:0007669"/>
    <property type="project" value="UniProtKB-SubCell"/>
</dbReference>
<proteinExistence type="predicted"/>
<keyword evidence="5 6" id="KW-0472">Membrane</keyword>
<feature type="transmembrane region" description="Helical" evidence="6">
    <location>
        <begin position="112"/>
        <end position="138"/>
    </location>
</feature>
<evidence type="ECO:0000256" key="4">
    <source>
        <dbReference type="ARBA" id="ARBA00022989"/>
    </source>
</evidence>
<sequence length="203" mass="21755">MLDTTLLLLFVPTFFAVAITPGMCMLLALSLGMSIGLRRTLPMMAGELLGVATVALAAVLGVAALLLTHPMLFTALKLAGGAYLIYLGVQAWRAKGGLAKTEAVTDVSRRSLMMRGFSTAIANPKGWAFMVSLLPPFINQSQPLAPQMTALIAIILMCEFSCMCLYASGGSGLRRLLRQDNVQILNRISGTVMMALGVWLWMS</sequence>